<protein>
    <submittedName>
        <fullName evidence="1">Uncharacterized protein</fullName>
    </submittedName>
</protein>
<dbReference type="Proteomes" id="UP000818323">
    <property type="component" value="Unassembled WGS sequence"/>
</dbReference>
<accession>A0ABW9Z7S2</accession>
<dbReference type="EMBL" id="JAAAXJ010000034">
    <property type="protein sequence ID" value="NBJ27258.1"/>
    <property type="molecule type" value="Genomic_DNA"/>
</dbReference>
<comment type="caution">
    <text evidence="1">The sequence shown here is derived from an EMBL/GenBank/DDBJ whole genome shotgun (WGS) entry which is preliminary data.</text>
</comment>
<evidence type="ECO:0000313" key="1">
    <source>
        <dbReference type="EMBL" id="NBJ27258.1"/>
    </source>
</evidence>
<dbReference type="RefSeq" id="WP_161726769.1">
    <property type="nucleotide sequence ID" value="NZ_JAAAXI010000044.1"/>
</dbReference>
<reference evidence="1 2" key="1">
    <citation type="submission" date="2020-01" db="EMBL/GenBank/DDBJ databases">
        <title>Microvirga sp. nov., an arsenate reduction bacterium isolated from Tibet hotspring sediments.</title>
        <authorList>
            <person name="Yuan C.-G."/>
        </authorList>
    </citation>
    <scope>NUCLEOTIDE SEQUENCE [LARGE SCALE GENOMIC DNA]</scope>
    <source>
        <strain evidence="1 2">SYSU G3D203</strain>
    </source>
</reference>
<proteinExistence type="predicted"/>
<sequence length="66" mass="7564">MREWLLPSDIRDRIEQAYLADPAHLITGIYSDVALGMLKDLKHQLRRRSTIFDVEPCGSVRPRGAD</sequence>
<gene>
    <name evidence="1" type="ORF">GR303_23365</name>
</gene>
<evidence type="ECO:0000313" key="2">
    <source>
        <dbReference type="Proteomes" id="UP000818323"/>
    </source>
</evidence>
<organism evidence="1 2">
    <name type="scientific">Microvirga arsenatis</name>
    <dbReference type="NCBI Taxonomy" id="2692265"/>
    <lineage>
        <taxon>Bacteria</taxon>
        <taxon>Pseudomonadati</taxon>
        <taxon>Pseudomonadota</taxon>
        <taxon>Alphaproteobacteria</taxon>
        <taxon>Hyphomicrobiales</taxon>
        <taxon>Methylobacteriaceae</taxon>
        <taxon>Microvirga</taxon>
    </lineage>
</organism>
<name>A0ABW9Z7S2_9HYPH</name>
<keyword evidence="2" id="KW-1185">Reference proteome</keyword>